<feature type="compositionally biased region" description="Gly residues" evidence="10">
    <location>
        <begin position="24"/>
        <end position="41"/>
    </location>
</feature>
<dbReference type="InterPro" id="IPR016181">
    <property type="entry name" value="Acyl_CoA_acyltransferase"/>
</dbReference>
<dbReference type="PROSITE" id="PS51186">
    <property type="entry name" value="GNAT"/>
    <property type="match status" value="1"/>
</dbReference>
<accession>A0A8B9I5K6</accession>
<dbReference type="InterPro" id="IPR009464">
    <property type="entry name" value="PCAF_N"/>
</dbReference>
<dbReference type="CDD" id="cd04301">
    <property type="entry name" value="NAT_SF"/>
    <property type="match status" value="1"/>
</dbReference>
<keyword evidence="8" id="KW-0539">Nucleus</keyword>
<feature type="compositionally biased region" description="Basic residues" evidence="10">
    <location>
        <begin position="57"/>
        <end position="68"/>
    </location>
</feature>
<evidence type="ECO:0000259" key="11">
    <source>
        <dbReference type="PROSITE" id="PS51186"/>
    </source>
</evidence>
<dbReference type="Pfam" id="PF06466">
    <property type="entry name" value="PCAF_N"/>
    <property type="match status" value="2"/>
</dbReference>
<evidence type="ECO:0000256" key="9">
    <source>
        <dbReference type="ARBA" id="ARBA00023315"/>
    </source>
</evidence>
<keyword evidence="9" id="KW-0012">Acyltransferase</keyword>
<keyword evidence="5" id="KW-0805">Transcription regulation</keyword>
<reference evidence="12" key="1">
    <citation type="submission" date="2025-08" db="UniProtKB">
        <authorList>
            <consortium name="Ensembl"/>
        </authorList>
    </citation>
    <scope>IDENTIFICATION</scope>
</reference>
<dbReference type="InterPro" id="IPR037800">
    <property type="entry name" value="GCN5"/>
</dbReference>
<evidence type="ECO:0000313" key="13">
    <source>
        <dbReference type="Proteomes" id="UP000694426"/>
    </source>
</evidence>
<organism evidence="12 13">
    <name type="scientific">Anser brachyrhynchus</name>
    <name type="common">Pink-footed goose</name>
    <dbReference type="NCBI Taxonomy" id="132585"/>
    <lineage>
        <taxon>Eukaryota</taxon>
        <taxon>Metazoa</taxon>
        <taxon>Chordata</taxon>
        <taxon>Craniata</taxon>
        <taxon>Vertebrata</taxon>
        <taxon>Euteleostomi</taxon>
        <taxon>Archelosauria</taxon>
        <taxon>Archosauria</taxon>
        <taxon>Dinosauria</taxon>
        <taxon>Saurischia</taxon>
        <taxon>Theropoda</taxon>
        <taxon>Coelurosauria</taxon>
        <taxon>Aves</taxon>
        <taxon>Neognathae</taxon>
        <taxon>Galloanserae</taxon>
        <taxon>Anseriformes</taxon>
        <taxon>Anatidae</taxon>
        <taxon>Anserinae</taxon>
        <taxon>Anser</taxon>
    </lineage>
</organism>
<dbReference type="GO" id="GO:0045944">
    <property type="term" value="P:positive regulation of transcription by RNA polymerase II"/>
    <property type="evidence" value="ECO:0007669"/>
    <property type="project" value="TreeGrafter"/>
</dbReference>
<feature type="region of interest" description="Disordered" evidence="10">
    <location>
        <begin position="384"/>
        <end position="406"/>
    </location>
</feature>
<sequence length="770" mass="85541">MAEPEAAQPGRPPPGPGTAAAPSGGTGSGAGPVPGAAGGTGSSDPARPGLSQQQRASQRKAQVRGFPRGKKLEKLGVFSACKANDACKCNGWKNPNPPTAPRMDLQQPVTNLSEPCRSCSHALGNPKPLGPPPPHLGTPLGPGPGWGSHRSALLAAADHVSHLENVSEEEINRLLGMVVDVENLFMSVHKEEDTDTKQVYFYLFKGVLNFVQYKFSHLPPKERQTMYELSKMFLLCLNYWKLETPSQFRQRSQNDDVATYKVNYTRWLCYCHVPQSCDSLPRYETTHVFGRSLLKSIFTVTRRQLLEKFRVEKDKLVPEKRTLILTHFPKFLSMLEEEIYGENSPIWEADFTVPAAEGAQLVSRPAAVSTVAVPTTPLFSKKLSTSSSAASMDAGTPEPMPGEKRKLPESLTLEDAKRIRVMGDIPMELVNEVMLTITDPAAMLGPETSLLSANAARDETARLEERRGIIEFHVIGNSLSQKSNKKILMWLVGLQNVFSHQLPRMPKEYITRLVFDPKHKTLALIKDGRVIGGICFRMFPTQGFTEIVFCAVTSNEQVKGYGTHLMNHLKEYHIKHNILYFLTYADEYAIGYFKKQGFSKDIKVPKSRYLGYIKDYEGATLMECELNPRIPYTELSHIIKKQKEIIKKLIERKQAQIRKVYPGLTCFKEGVRQIPIESVPGIRETGWKPLGKEKGKELKDPDQLYNTLKNLLAQIKVGSGGMLRCHSPPPPPFPWGGRQGDPSTAPGSAWVTNALFGEQDPRVLGQMGAA</sequence>
<evidence type="ECO:0000256" key="5">
    <source>
        <dbReference type="ARBA" id="ARBA00023015"/>
    </source>
</evidence>
<dbReference type="Pfam" id="PF00583">
    <property type="entry name" value="Acetyltransf_1"/>
    <property type="match status" value="1"/>
</dbReference>
<dbReference type="Ensembl" id="ENSABRT00000015194.1">
    <property type="protein sequence ID" value="ENSABRP00000010619.1"/>
    <property type="gene ID" value="ENSABRG00000009561.1"/>
</dbReference>
<proteinExistence type="inferred from homology"/>
<feature type="region of interest" description="Disordered" evidence="10">
    <location>
        <begin position="117"/>
        <end position="144"/>
    </location>
</feature>
<dbReference type="GO" id="GO:0140672">
    <property type="term" value="C:ATAC complex"/>
    <property type="evidence" value="ECO:0007669"/>
    <property type="project" value="TreeGrafter"/>
</dbReference>
<dbReference type="Proteomes" id="UP000694426">
    <property type="component" value="Unplaced"/>
</dbReference>
<dbReference type="InterPro" id="IPR000182">
    <property type="entry name" value="GNAT_dom"/>
</dbReference>
<dbReference type="FunFam" id="3.40.630.30:FF:000004">
    <property type="entry name" value="Histone acetyltransferase KAT2A"/>
    <property type="match status" value="1"/>
</dbReference>
<evidence type="ECO:0000256" key="7">
    <source>
        <dbReference type="ARBA" id="ARBA00023163"/>
    </source>
</evidence>
<comment type="similarity">
    <text evidence="2">Belongs to the acetyltransferase family. GCN5 subfamily.</text>
</comment>
<dbReference type="SUPFAM" id="SSF55729">
    <property type="entry name" value="Acyl-CoA N-acyltransferases (Nat)"/>
    <property type="match status" value="1"/>
</dbReference>
<comment type="subcellular location">
    <subcellularLocation>
        <location evidence="1">Nucleus</location>
    </subcellularLocation>
</comment>
<feature type="domain" description="N-acetyltransferase" evidence="11">
    <location>
        <begin position="474"/>
        <end position="627"/>
    </location>
</feature>
<dbReference type="PANTHER" id="PTHR45750:SF1">
    <property type="entry name" value="HISTONE ACETYLTRANSFERASE KAT2A"/>
    <property type="match status" value="1"/>
</dbReference>
<dbReference type="PANTHER" id="PTHR45750">
    <property type="entry name" value="GH11602P"/>
    <property type="match status" value="1"/>
</dbReference>
<keyword evidence="7" id="KW-0804">Transcription</keyword>
<keyword evidence="6" id="KW-0103">Bromodomain</keyword>
<dbReference type="EC" id="2.3.1.48" evidence="3"/>
<reference evidence="12" key="2">
    <citation type="submission" date="2025-09" db="UniProtKB">
        <authorList>
            <consortium name="Ensembl"/>
        </authorList>
    </citation>
    <scope>IDENTIFICATION</scope>
</reference>
<protein>
    <recommendedName>
        <fullName evidence="3">histone acetyltransferase</fullName>
        <ecNumber evidence="3">2.3.1.48</ecNumber>
    </recommendedName>
</protein>
<dbReference type="GO" id="GO:0010484">
    <property type="term" value="F:histone H3 acetyltransferase activity"/>
    <property type="evidence" value="ECO:0007669"/>
    <property type="project" value="TreeGrafter"/>
</dbReference>
<evidence type="ECO:0000256" key="2">
    <source>
        <dbReference type="ARBA" id="ARBA00008607"/>
    </source>
</evidence>
<dbReference type="Gene3D" id="3.40.630.30">
    <property type="match status" value="1"/>
</dbReference>
<dbReference type="AlphaFoldDB" id="A0A8B9I5K6"/>
<name>A0A8B9I5K6_9AVES</name>
<evidence type="ECO:0000256" key="3">
    <source>
        <dbReference type="ARBA" id="ARBA00013184"/>
    </source>
</evidence>
<evidence type="ECO:0000256" key="10">
    <source>
        <dbReference type="SAM" id="MobiDB-lite"/>
    </source>
</evidence>
<dbReference type="GeneTree" id="ENSGT00940000158799"/>
<keyword evidence="13" id="KW-1185">Reference proteome</keyword>
<evidence type="ECO:0000256" key="6">
    <source>
        <dbReference type="ARBA" id="ARBA00023117"/>
    </source>
</evidence>
<gene>
    <name evidence="12" type="primary">KAT2A</name>
</gene>
<evidence type="ECO:0000256" key="8">
    <source>
        <dbReference type="ARBA" id="ARBA00023242"/>
    </source>
</evidence>
<keyword evidence="4" id="KW-0808">Transferase</keyword>
<feature type="region of interest" description="Disordered" evidence="10">
    <location>
        <begin position="1"/>
        <end position="68"/>
    </location>
</feature>
<evidence type="ECO:0000256" key="4">
    <source>
        <dbReference type="ARBA" id="ARBA00022679"/>
    </source>
</evidence>
<evidence type="ECO:0000313" key="12">
    <source>
        <dbReference type="Ensembl" id="ENSABRP00000010619.1"/>
    </source>
</evidence>
<dbReference type="GO" id="GO:0005634">
    <property type="term" value="C:nucleus"/>
    <property type="evidence" value="ECO:0007669"/>
    <property type="project" value="UniProtKB-SubCell"/>
</dbReference>
<evidence type="ECO:0000256" key="1">
    <source>
        <dbReference type="ARBA" id="ARBA00004123"/>
    </source>
</evidence>